<reference evidence="6 7" key="1">
    <citation type="submission" date="2018-04" db="EMBL/GenBank/DDBJ databases">
        <title>Bacteria isolated from cave deposits of Manipur.</title>
        <authorList>
            <person name="Sahoo D."/>
            <person name="Sarangthem I."/>
            <person name="Nandeibam J."/>
        </authorList>
    </citation>
    <scope>NUCLEOTIDE SEQUENCE [LARGE SCALE GENOMIC DNA]</scope>
    <source>
        <strain evidence="7">mrc11</strain>
    </source>
</reference>
<evidence type="ECO:0000259" key="5">
    <source>
        <dbReference type="Pfam" id="PF19077"/>
    </source>
</evidence>
<gene>
    <name evidence="6" type="ORF">DBZ45_01955</name>
</gene>
<feature type="domain" description="SbsA Ig-like" evidence="4">
    <location>
        <begin position="472"/>
        <end position="572"/>
    </location>
</feature>
<sequence>MKPARIRPRLAAAVTAGALIALAVPTTVVPAFAVISDPGTHIITVFPERDMVSAEGYAAGDRPTIQVLRGGAVIGTSSVLTPVAGIVEVNHPGGGCWEGTTPDIRPGDVVRVLTAPDVGDQTFVGNVTVTQRATKINANTVVMKGTAVAAGGGQLPADQLEARVVASNQSFALNGRRTLRAGAPGSGEDGVVVYDGPGLTTWTATWNGLAGVGADGLSDADRAASPTSAESRGMWLGRDAAVGNEVTIFEYAAIGGPAGPECTAPLAKGPSTPDLTAASDTGRLNTDNITRSTTPSFTGAVALPDAASVNLYIDGVASGSASVAANGSYSITSSRALANGRHTVTAGEVSPGGIETRSVGSLAFTVDTVAPVVTAKAPAINSLMVSQTANVTATFSEPIAGIGFASFNLKNSEGAVIAAPVTWNATTRAATLNPNVTLNPDRKHTVAVTAGITDIAGNPIVANSWVFTTGPRPVVTAKSPAANATGVSRTANVTATISERVTGVANGTFALRNAATGALVSYAVSYNATTRVATLNPNVTLAANTRYTATISASIKDAGGNPLSGLSWSFTTGR</sequence>
<dbReference type="Gene3D" id="2.60.40.1220">
    <property type="match status" value="2"/>
</dbReference>
<dbReference type="Gene3D" id="2.60.40.10">
    <property type="entry name" value="Immunoglobulins"/>
    <property type="match status" value="1"/>
</dbReference>
<proteinExistence type="predicted"/>
<feature type="compositionally biased region" description="Polar residues" evidence="2">
    <location>
        <begin position="278"/>
        <end position="291"/>
    </location>
</feature>
<dbReference type="InterPro" id="IPR032812">
    <property type="entry name" value="SbsA_Ig"/>
</dbReference>
<evidence type="ECO:0000256" key="1">
    <source>
        <dbReference type="ARBA" id="ARBA00022729"/>
    </source>
</evidence>
<evidence type="ECO:0000313" key="6">
    <source>
        <dbReference type="EMBL" id="RAM38926.1"/>
    </source>
</evidence>
<feature type="region of interest" description="Disordered" evidence="2">
    <location>
        <begin position="265"/>
        <end position="291"/>
    </location>
</feature>
<organism evidence="6 7">
    <name type="scientific">Arthrobacter globiformis</name>
    <dbReference type="NCBI Taxonomy" id="1665"/>
    <lineage>
        <taxon>Bacteria</taxon>
        <taxon>Bacillati</taxon>
        <taxon>Actinomycetota</taxon>
        <taxon>Actinomycetes</taxon>
        <taxon>Micrococcales</taxon>
        <taxon>Micrococcaceae</taxon>
        <taxon>Arthrobacter</taxon>
    </lineage>
</organism>
<dbReference type="InterPro" id="IPR013783">
    <property type="entry name" value="Ig-like_fold"/>
</dbReference>
<dbReference type="Pfam" id="PF19077">
    <property type="entry name" value="Big_13"/>
    <property type="match status" value="1"/>
</dbReference>
<dbReference type="InterPro" id="IPR014755">
    <property type="entry name" value="Cu-Rt/internalin_Ig-like"/>
</dbReference>
<dbReference type="GO" id="GO:0005975">
    <property type="term" value="P:carbohydrate metabolic process"/>
    <property type="evidence" value="ECO:0007669"/>
    <property type="project" value="UniProtKB-ARBA"/>
</dbReference>
<dbReference type="AlphaFoldDB" id="A0A328HJY6"/>
<name>A0A328HJY6_ARTGO</name>
<evidence type="ECO:0000259" key="4">
    <source>
        <dbReference type="Pfam" id="PF13205"/>
    </source>
</evidence>
<feature type="chain" id="PRO_5039190393" description="Ig-like domain-containing protein" evidence="3">
    <location>
        <begin position="24"/>
        <end position="574"/>
    </location>
</feature>
<dbReference type="Proteomes" id="UP000249166">
    <property type="component" value="Unassembled WGS sequence"/>
</dbReference>
<comment type="caution">
    <text evidence="6">The sequence shown here is derived from an EMBL/GenBank/DDBJ whole genome shotgun (WGS) entry which is preliminary data.</text>
</comment>
<dbReference type="InterPro" id="IPR044016">
    <property type="entry name" value="Big_13"/>
</dbReference>
<evidence type="ECO:0008006" key="8">
    <source>
        <dbReference type="Google" id="ProtNLM"/>
    </source>
</evidence>
<accession>A0A328HJY6</accession>
<dbReference type="EMBL" id="QLNP01000017">
    <property type="protein sequence ID" value="RAM38926.1"/>
    <property type="molecule type" value="Genomic_DNA"/>
</dbReference>
<keyword evidence="1 3" id="KW-0732">Signal</keyword>
<dbReference type="OrthoDB" id="345021at2"/>
<feature type="domain" description="Bacterial Ig-like" evidence="5">
    <location>
        <begin position="272"/>
        <end position="368"/>
    </location>
</feature>
<evidence type="ECO:0000256" key="3">
    <source>
        <dbReference type="SAM" id="SignalP"/>
    </source>
</evidence>
<evidence type="ECO:0000313" key="7">
    <source>
        <dbReference type="Proteomes" id="UP000249166"/>
    </source>
</evidence>
<dbReference type="Pfam" id="PF13205">
    <property type="entry name" value="Big_5"/>
    <property type="match status" value="1"/>
</dbReference>
<feature type="signal peptide" evidence="3">
    <location>
        <begin position="1"/>
        <end position="23"/>
    </location>
</feature>
<evidence type="ECO:0000256" key="2">
    <source>
        <dbReference type="SAM" id="MobiDB-lite"/>
    </source>
</evidence>
<protein>
    <recommendedName>
        <fullName evidence="8">Ig-like domain-containing protein</fullName>
    </recommendedName>
</protein>
<dbReference type="RefSeq" id="WP_111902303.1">
    <property type="nucleotide sequence ID" value="NZ_QLNP01000017.1"/>
</dbReference>